<comment type="similarity">
    <text evidence="1">Belongs to the SIKE family.</text>
</comment>
<reference evidence="5" key="1">
    <citation type="submission" date="2016-11" db="UniProtKB">
        <authorList>
            <consortium name="WormBaseParasite"/>
        </authorList>
    </citation>
    <scope>IDENTIFICATION</scope>
</reference>
<name>A0A1I8FIR5_9PLAT</name>
<protein>
    <submittedName>
        <fullName evidence="5">BZIP domain-containing protein</fullName>
    </submittedName>
</protein>
<dbReference type="AlphaFoldDB" id="A0A1I8FIR5"/>
<dbReference type="PANTHER" id="PTHR12186">
    <property type="entry name" value="SIKE FAMILY MEMBER"/>
    <property type="match status" value="1"/>
</dbReference>
<evidence type="ECO:0000313" key="5">
    <source>
        <dbReference type="WBParaSite" id="maker-unitig_34670-snap-gene-0.3-mRNA-1"/>
    </source>
</evidence>
<evidence type="ECO:0000313" key="4">
    <source>
        <dbReference type="Proteomes" id="UP000095280"/>
    </source>
</evidence>
<dbReference type="InterPro" id="IPR008555">
    <property type="entry name" value="SIKE"/>
</dbReference>
<dbReference type="Pfam" id="PF05769">
    <property type="entry name" value="SIKE"/>
    <property type="match status" value="1"/>
</dbReference>
<proteinExistence type="inferred from homology"/>
<dbReference type="PANTHER" id="PTHR12186:SF2">
    <property type="entry name" value="FGFR1 ONCOGENE PARTNER 2 HOMOLOG"/>
    <property type="match status" value="1"/>
</dbReference>
<organism evidence="4 5">
    <name type="scientific">Macrostomum lignano</name>
    <dbReference type="NCBI Taxonomy" id="282301"/>
    <lineage>
        <taxon>Eukaryota</taxon>
        <taxon>Metazoa</taxon>
        <taxon>Spiralia</taxon>
        <taxon>Lophotrochozoa</taxon>
        <taxon>Platyhelminthes</taxon>
        <taxon>Rhabditophora</taxon>
        <taxon>Macrostomorpha</taxon>
        <taxon>Macrostomida</taxon>
        <taxon>Macrostomidae</taxon>
        <taxon>Macrostomum</taxon>
    </lineage>
</organism>
<dbReference type="WBParaSite" id="maker-unitig_34670-snap-gene-0.3-mRNA-1">
    <property type="protein sequence ID" value="maker-unitig_34670-snap-gene-0.3-mRNA-1"/>
    <property type="gene ID" value="maker-unitig_34670-snap-gene-0.3"/>
</dbReference>
<evidence type="ECO:0000256" key="1">
    <source>
        <dbReference type="ARBA" id="ARBA00005537"/>
    </source>
</evidence>
<feature type="coiled-coil region" evidence="3">
    <location>
        <begin position="55"/>
        <end position="82"/>
    </location>
</feature>
<accession>A0A1I8FIR5</accession>
<evidence type="ECO:0000256" key="2">
    <source>
        <dbReference type="ARBA" id="ARBA00023054"/>
    </source>
</evidence>
<sequence>MEVLMNKYRSADEAQREVDLAARQQPALAAAGSPRRLWRCREKVQEMACVMREALRREDDHVTQLEEDLTRLRTENATLRELLRIATAAAAAASGCASRSGSTSGAAAGASVGASEPQSGVQSSRHRVAFVGRFGLRSRVRVGVFYLTSVSGLTTNLTLL</sequence>
<evidence type="ECO:0000256" key="3">
    <source>
        <dbReference type="SAM" id="Coils"/>
    </source>
</evidence>
<keyword evidence="4" id="KW-1185">Reference proteome</keyword>
<keyword evidence="2 3" id="KW-0175">Coiled coil</keyword>
<dbReference type="Proteomes" id="UP000095280">
    <property type="component" value="Unplaced"/>
</dbReference>